<dbReference type="AlphaFoldDB" id="T1JUJ7"/>
<evidence type="ECO:0000313" key="9">
    <source>
        <dbReference type="EnsemblMetazoa" id="tetur02g01190.1"/>
    </source>
</evidence>
<dbReference type="PANTHER" id="PTHR46138">
    <property type="entry name" value="PROTEIN DR1"/>
    <property type="match status" value="1"/>
</dbReference>
<dbReference type="InterPro" id="IPR003958">
    <property type="entry name" value="CBFA_NFYB_domain"/>
</dbReference>
<keyword evidence="10" id="KW-1185">Reference proteome</keyword>
<dbReference type="GO" id="GO:0016251">
    <property type="term" value="F:RNA polymerase II general transcription initiation factor activity"/>
    <property type="evidence" value="ECO:0007669"/>
    <property type="project" value="TreeGrafter"/>
</dbReference>
<feature type="compositionally biased region" description="Polar residues" evidence="7">
    <location>
        <begin position="160"/>
        <end position="173"/>
    </location>
</feature>
<gene>
    <name evidence="9" type="primary">107371403</name>
</gene>
<accession>T1JUJ7</accession>
<dbReference type="Gene3D" id="1.10.20.10">
    <property type="entry name" value="Histone, subunit A"/>
    <property type="match status" value="1"/>
</dbReference>
<name>T1JUJ7_TETUR</name>
<keyword evidence="4" id="KW-0539">Nucleus</keyword>
<dbReference type="SUPFAM" id="SSF47113">
    <property type="entry name" value="Histone-fold"/>
    <property type="match status" value="1"/>
</dbReference>
<dbReference type="eggNOG" id="KOG0871">
    <property type="taxonomic scope" value="Eukaryota"/>
</dbReference>
<evidence type="ECO:0000256" key="4">
    <source>
        <dbReference type="ARBA" id="ARBA00023242"/>
    </source>
</evidence>
<dbReference type="GO" id="GO:0051123">
    <property type="term" value="P:RNA polymerase II preinitiation complex assembly"/>
    <property type="evidence" value="ECO:0007669"/>
    <property type="project" value="TreeGrafter"/>
</dbReference>
<dbReference type="EMBL" id="CAEY01000779">
    <property type="status" value="NOT_ANNOTATED_CDS"/>
    <property type="molecule type" value="Genomic_DNA"/>
</dbReference>
<comment type="similarity">
    <text evidence="2">Belongs to the NC2 beta/DR1 family.</text>
</comment>
<dbReference type="GO" id="GO:0046982">
    <property type="term" value="F:protein heterodimerization activity"/>
    <property type="evidence" value="ECO:0007669"/>
    <property type="project" value="InterPro"/>
</dbReference>
<dbReference type="GO" id="GO:0017025">
    <property type="term" value="F:TBP-class protein binding"/>
    <property type="evidence" value="ECO:0007669"/>
    <property type="project" value="TreeGrafter"/>
</dbReference>
<dbReference type="GO" id="GO:0000122">
    <property type="term" value="P:negative regulation of transcription by RNA polymerase II"/>
    <property type="evidence" value="ECO:0007669"/>
    <property type="project" value="InterPro"/>
</dbReference>
<organism evidence="9 10">
    <name type="scientific">Tetranychus urticae</name>
    <name type="common">Two-spotted spider mite</name>
    <dbReference type="NCBI Taxonomy" id="32264"/>
    <lineage>
        <taxon>Eukaryota</taxon>
        <taxon>Metazoa</taxon>
        <taxon>Ecdysozoa</taxon>
        <taxon>Arthropoda</taxon>
        <taxon>Chelicerata</taxon>
        <taxon>Arachnida</taxon>
        <taxon>Acari</taxon>
        <taxon>Acariformes</taxon>
        <taxon>Trombidiformes</taxon>
        <taxon>Prostigmata</taxon>
        <taxon>Eleutherengona</taxon>
        <taxon>Raphignathae</taxon>
        <taxon>Tetranychoidea</taxon>
        <taxon>Tetranychidae</taxon>
        <taxon>Tetranychus</taxon>
    </lineage>
</organism>
<dbReference type="Proteomes" id="UP000015104">
    <property type="component" value="Unassembled WGS sequence"/>
</dbReference>
<dbReference type="OMA" id="RDAKFKK"/>
<dbReference type="HOGENOM" id="CLU_066247_11_1_1"/>
<feature type="domain" description="Transcription factor CBF/NF-Y/archaeal histone" evidence="8">
    <location>
        <begin position="7"/>
        <end position="70"/>
    </location>
</feature>
<evidence type="ECO:0000256" key="1">
    <source>
        <dbReference type="ARBA" id="ARBA00004123"/>
    </source>
</evidence>
<dbReference type="CDD" id="cd22905">
    <property type="entry name" value="HFD_Dr1"/>
    <property type="match status" value="1"/>
</dbReference>
<dbReference type="InterPro" id="IPR042225">
    <property type="entry name" value="Ncb2"/>
</dbReference>
<dbReference type="FunFam" id="1.10.20.10:FF:000019">
    <property type="entry name" value="Negative cofactor 2 beta"/>
    <property type="match status" value="1"/>
</dbReference>
<feature type="region of interest" description="Disordered" evidence="7">
    <location>
        <begin position="149"/>
        <end position="181"/>
    </location>
</feature>
<protein>
    <recommendedName>
        <fullName evidence="3">Protein Dr1</fullName>
    </recommendedName>
    <alternativeName>
        <fullName evidence="6">Down-regulator of transcription 1</fullName>
    </alternativeName>
    <alternativeName>
        <fullName evidence="5">Negative cofactor 2-beta</fullName>
    </alternativeName>
</protein>
<dbReference type="KEGG" id="tut:107371403"/>
<comment type="subcellular location">
    <subcellularLocation>
        <location evidence="1">Nucleus</location>
    </subcellularLocation>
</comment>
<reference evidence="9" key="2">
    <citation type="submission" date="2015-06" db="UniProtKB">
        <authorList>
            <consortium name="EnsemblMetazoa"/>
        </authorList>
    </citation>
    <scope>IDENTIFICATION</scope>
</reference>
<sequence>MEEEELSLPRAAMNKLIKEVLPEIRVANDSREVILNLGKEFIRIITKQANEICEENQKRTMSGEHVLHALRKMGLNDYICEGERVLNTCKGKKRRQSTKLEHLGIPEEELLRQQQELFARARAEQAVMEQELLQSTQLQQQLLSQQQQQLYLQPESSQQDSPSTFQPLQQAPSSIPVIKES</sequence>
<evidence type="ECO:0000313" key="10">
    <source>
        <dbReference type="Proteomes" id="UP000015104"/>
    </source>
</evidence>
<dbReference type="InterPro" id="IPR009072">
    <property type="entry name" value="Histone-fold"/>
</dbReference>
<dbReference type="EnsemblMetazoa" id="tetur02g01190.1">
    <property type="protein sequence ID" value="tetur02g01190.1"/>
    <property type="gene ID" value="tetur02g01190"/>
</dbReference>
<dbReference type="Pfam" id="PF00808">
    <property type="entry name" value="CBFD_NFYB_HMF"/>
    <property type="match status" value="1"/>
</dbReference>
<dbReference type="STRING" id="32264.T1JUJ7"/>
<evidence type="ECO:0000259" key="8">
    <source>
        <dbReference type="Pfam" id="PF00808"/>
    </source>
</evidence>
<evidence type="ECO:0000256" key="2">
    <source>
        <dbReference type="ARBA" id="ARBA00009245"/>
    </source>
</evidence>
<dbReference type="GO" id="GO:0017054">
    <property type="term" value="C:negative cofactor 2 complex"/>
    <property type="evidence" value="ECO:0007669"/>
    <property type="project" value="InterPro"/>
</dbReference>
<evidence type="ECO:0000256" key="3">
    <source>
        <dbReference type="ARBA" id="ARBA00018742"/>
    </source>
</evidence>
<reference evidence="10" key="1">
    <citation type="submission" date="2011-08" db="EMBL/GenBank/DDBJ databases">
        <authorList>
            <person name="Rombauts S."/>
        </authorList>
    </citation>
    <scope>NUCLEOTIDE SEQUENCE</scope>
    <source>
        <strain evidence="10">London</strain>
    </source>
</reference>
<dbReference type="OrthoDB" id="601405at2759"/>
<evidence type="ECO:0000256" key="6">
    <source>
        <dbReference type="ARBA" id="ARBA00032651"/>
    </source>
</evidence>
<feature type="compositionally biased region" description="Low complexity" evidence="7">
    <location>
        <begin position="149"/>
        <end position="159"/>
    </location>
</feature>
<dbReference type="PANTHER" id="PTHR46138:SF1">
    <property type="entry name" value="PROTEIN DR1"/>
    <property type="match status" value="1"/>
</dbReference>
<evidence type="ECO:0000256" key="5">
    <source>
        <dbReference type="ARBA" id="ARBA00030451"/>
    </source>
</evidence>
<proteinExistence type="inferred from homology"/>
<evidence type="ECO:0000256" key="7">
    <source>
        <dbReference type="SAM" id="MobiDB-lite"/>
    </source>
</evidence>